<dbReference type="EMBL" id="CP015958">
    <property type="protein sequence ID" value="QLB62629.1"/>
    <property type="molecule type" value="Genomic_DNA"/>
</dbReference>
<keyword evidence="5" id="KW-1185">Reference proteome</keyword>
<evidence type="ECO:0000313" key="5">
    <source>
        <dbReference type="Proteomes" id="UP001462961"/>
    </source>
</evidence>
<reference evidence="3 4" key="1">
    <citation type="journal article" date="2014" name="Genome Announc.">
        <title>Draft Genome Sequence of the Haloacid-Degrading Burkholderia caribensis Strain MBA4.</title>
        <authorList>
            <person name="Pan Y."/>
            <person name="Kong K.F."/>
            <person name="Tsang J.S."/>
        </authorList>
    </citation>
    <scope>NUCLEOTIDE SEQUENCE [LARGE SCALE GENOMIC DNA]</scope>
    <source>
        <strain evidence="3 4">852011</strain>
    </source>
</reference>
<dbReference type="PROSITE" id="PS51257">
    <property type="entry name" value="PROKAR_LIPOPROTEIN"/>
    <property type="match status" value="1"/>
</dbReference>
<dbReference type="Proteomes" id="UP001462961">
    <property type="component" value="Unassembled WGS sequence"/>
</dbReference>
<dbReference type="RefSeq" id="WP_060599541.1">
    <property type="nucleotide sequence ID" value="NZ_CADFFM010000001.1"/>
</dbReference>
<sequence length="428" mass="42804">MRFALKLEACASVVKAVLAVSVVAMTAFVAGCGGGGGDSSSSSSNNNSNSGPNQQPIAANAANTVAVSVGRGVAGIINIPTVSVTVCAPNSTTNCTTVDNVLLDTGSFGLRVINSALGSLANSLPVQQATAGGQLAECTHFADGFTWGTTRTATVKISGEVASNIPIQVIGDMPDSTIPASGCVNGANENTASALGANGILGLGVAPVDCGAACSVQANVAQFSNYYACPNGTNCTRTLAETAKQVANPIPNFPVDNNGVIVQMAPISSSGAATATGTVVFGIGTQSNNGNAAATTYTTDASGDLVASTFNGSTIRTFMDSGSNGYFFQDNSLALCGGNLASFYCPGSTQQRTVNLVGANGATGAVTINIANAQTLLSNANNYAFNDLGGQIGSLSAFDLGLPFFFGRYVYYGVDKRATGGAAPFVAF</sequence>
<proteinExistence type="predicted"/>
<evidence type="ECO:0000313" key="2">
    <source>
        <dbReference type="EMBL" id="MEO1755408.1"/>
    </source>
</evidence>
<dbReference type="Pfam" id="PF11925">
    <property type="entry name" value="DUF3443"/>
    <property type="match status" value="1"/>
</dbReference>
<protein>
    <submittedName>
        <fullName evidence="2">DUF3443 domain-containing protein</fullName>
    </submittedName>
</protein>
<dbReference type="InterPro" id="IPR021847">
    <property type="entry name" value="DUF3443"/>
</dbReference>
<reference evidence="2 5" key="3">
    <citation type="submission" date="2024-01" db="EMBL/GenBank/DDBJ databases">
        <title>The diversity of rhizobia nodulating Mimosa spp. in eleven states of Brazil covering several biomes is determined by host plant, location, and edaphic factors.</title>
        <authorList>
            <person name="Rouws L."/>
            <person name="Barauna A."/>
            <person name="Beukes C."/>
            <person name="De Faria S.M."/>
            <person name="Gross E."/>
            <person name="Dos Reis Junior F.B."/>
            <person name="Simon M."/>
            <person name="Maluk M."/>
            <person name="Odee D.W."/>
            <person name="Kenicer G."/>
            <person name="Young J.P.W."/>
            <person name="Reis V.M."/>
            <person name="Zilli J."/>
            <person name="James E.K."/>
        </authorList>
    </citation>
    <scope>NUCLEOTIDE SEQUENCE [LARGE SCALE GENOMIC DNA]</scope>
    <source>
        <strain evidence="2 5">JHI1651</strain>
    </source>
</reference>
<evidence type="ECO:0000256" key="1">
    <source>
        <dbReference type="SAM" id="SignalP"/>
    </source>
</evidence>
<feature type="chain" id="PRO_5040226129" evidence="1">
    <location>
        <begin position="27"/>
        <end position="428"/>
    </location>
</feature>
<accession>A0A9Q6WLE9</accession>
<dbReference type="AlphaFoldDB" id="A0A9Q6WLE9"/>
<dbReference type="EMBL" id="JAYLVJ010000017">
    <property type="protein sequence ID" value="MEO1755408.1"/>
    <property type="molecule type" value="Genomic_DNA"/>
</dbReference>
<dbReference type="Proteomes" id="UP000509548">
    <property type="component" value="Chromosome 1"/>
</dbReference>
<feature type="signal peptide" evidence="1">
    <location>
        <begin position="1"/>
        <end position="26"/>
    </location>
</feature>
<name>A0A9Q6WLE9_9BURK</name>
<evidence type="ECO:0000313" key="3">
    <source>
        <dbReference type="EMBL" id="QLB62629.1"/>
    </source>
</evidence>
<gene>
    <name evidence="3" type="ORF">A9O66_09705</name>
    <name evidence="2" type="ORF">VOI32_15885</name>
</gene>
<reference evidence="3" key="2">
    <citation type="submission" date="2016-06" db="EMBL/GenBank/DDBJ databases">
        <authorList>
            <person name="Huang P."/>
            <person name="Jiang X."/>
            <person name="Liu X."/>
        </authorList>
    </citation>
    <scope>NUCLEOTIDE SEQUENCE</scope>
    <source>
        <strain evidence="3">852011</strain>
    </source>
</reference>
<evidence type="ECO:0000313" key="4">
    <source>
        <dbReference type="Proteomes" id="UP000509548"/>
    </source>
</evidence>
<organism evidence="3 4">
    <name type="scientific">Paraburkholderia caribensis</name>
    <dbReference type="NCBI Taxonomy" id="75105"/>
    <lineage>
        <taxon>Bacteria</taxon>
        <taxon>Pseudomonadati</taxon>
        <taxon>Pseudomonadota</taxon>
        <taxon>Betaproteobacteria</taxon>
        <taxon>Burkholderiales</taxon>
        <taxon>Burkholderiaceae</taxon>
        <taxon>Paraburkholderia</taxon>
    </lineage>
</organism>
<keyword evidence="1" id="KW-0732">Signal</keyword>